<name>A0A4R0X727_9BURK</name>
<reference evidence="1 2" key="1">
    <citation type="submission" date="2017-02" db="EMBL/GenBank/DDBJ databases">
        <title>Paraburkholderia sophoroidis sp. nov. and Paraburkholderia steynii sp. nov. rhizobial symbionts of the fynbos legume Hypocalyptus sophoroides.</title>
        <authorList>
            <person name="Steenkamp E.T."/>
            <person name="Beukes C.W."/>
            <person name="Van Zyl E."/>
            <person name="Avontuur J."/>
            <person name="Chan W.Y."/>
            <person name="Hassen A."/>
            <person name="Palmer M."/>
            <person name="Mthombeni L."/>
            <person name="Phalane F."/>
            <person name="Sereme K."/>
            <person name="Venter S.N."/>
        </authorList>
    </citation>
    <scope>NUCLEOTIDE SEQUENCE [LARGE SCALE GENOMIC DNA]</scope>
    <source>
        <strain evidence="1 2">HC1.1ba</strain>
    </source>
</reference>
<dbReference type="EMBL" id="MWML01000144">
    <property type="protein sequence ID" value="TCG05804.1"/>
    <property type="molecule type" value="Genomic_DNA"/>
</dbReference>
<organism evidence="1 2">
    <name type="scientific">Paraburkholderia steynii</name>
    <dbReference type="NCBI Taxonomy" id="1245441"/>
    <lineage>
        <taxon>Bacteria</taxon>
        <taxon>Pseudomonadati</taxon>
        <taxon>Pseudomonadota</taxon>
        <taxon>Betaproteobacteria</taxon>
        <taxon>Burkholderiales</taxon>
        <taxon>Burkholderiaceae</taxon>
        <taxon>Paraburkholderia</taxon>
    </lineage>
</organism>
<evidence type="ECO:0000313" key="2">
    <source>
        <dbReference type="Proteomes" id="UP000294200"/>
    </source>
</evidence>
<comment type="caution">
    <text evidence="1">The sequence shown here is derived from an EMBL/GenBank/DDBJ whole genome shotgun (WGS) entry which is preliminary data.</text>
</comment>
<dbReference type="Proteomes" id="UP000294200">
    <property type="component" value="Unassembled WGS sequence"/>
</dbReference>
<gene>
    <name evidence="1" type="ORF">BZM27_30970</name>
</gene>
<protein>
    <recommendedName>
        <fullName evidence="3">SMP-30/Gluconolactonase/LRE-like region domain-containing protein</fullName>
    </recommendedName>
</protein>
<accession>A0A4R0X727</accession>
<dbReference type="InterPro" id="IPR011042">
    <property type="entry name" value="6-blade_b-propeller_TolB-like"/>
</dbReference>
<keyword evidence="2" id="KW-1185">Reference proteome</keyword>
<evidence type="ECO:0008006" key="3">
    <source>
        <dbReference type="Google" id="ProtNLM"/>
    </source>
</evidence>
<dbReference type="SUPFAM" id="SSF101898">
    <property type="entry name" value="NHL repeat"/>
    <property type="match status" value="1"/>
</dbReference>
<sequence length="312" mass="32303">MFRLSTAMSERLVRCLLQVLVAGVIAQTLGCASSSTATDATPVALEGVRPNSVAVDASDGVVYLTDDAKSSVLRSSDGRAFAPYASIPQPPGQGISLSQLTFDDARNLLAVRFGFGSASAVFDVKGANGAIMLSGPNPARRRLGIAAIGSQQALSTWFVKEGSAPATGGVSLLTYDAAAGRATERDLITGMGKPVGVVVSGDTVFVSDQARNVIVRASLANLLQSAQPVNVADTFAKIENPDLMAGDGHGALYTHCKSTSLCKVAPDGSVNEIATDFHDARGVAVDPARHRLYVVDRAAAGGTSYLRILPLR</sequence>
<proteinExistence type="predicted"/>
<evidence type="ECO:0000313" key="1">
    <source>
        <dbReference type="EMBL" id="TCG05804.1"/>
    </source>
</evidence>
<dbReference type="Gene3D" id="2.120.10.30">
    <property type="entry name" value="TolB, C-terminal domain"/>
    <property type="match status" value="1"/>
</dbReference>
<dbReference type="AlphaFoldDB" id="A0A4R0X727"/>